<keyword evidence="2" id="KW-1185">Reference proteome</keyword>
<name>A0ABQ9HGT3_9NEOP</name>
<proteinExistence type="predicted"/>
<accession>A0ABQ9HGT3</accession>
<dbReference type="EMBL" id="JARBHB010000005">
    <property type="protein sequence ID" value="KAJ8883447.1"/>
    <property type="molecule type" value="Genomic_DNA"/>
</dbReference>
<organism evidence="1 2">
    <name type="scientific">Dryococelus australis</name>
    <dbReference type="NCBI Taxonomy" id="614101"/>
    <lineage>
        <taxon>Eukaryota</taxon>
        <taxon>Metazoa</taxon>
        <taxon>Ecdysozoa</taxon>
        <taxon>Arthropoda</taxon>
        <taxon>Hexapoda</taxon>
        <taxon>Insecta</taxon>
        <taxon>Pterygota</taxon>
        <taxon>Neoptera</taxon>
        <taxon>Polyneoptera</taxon>
        <taxon>Phasmatodea</taxon>
        <taxon>Verophasmatodea</taxon>
        <taxon>Anareolatae</taxon>
        <taxon>Phasmatidae</taxon>
        <taxon>Eurycanthinae</taxon>
        <taxon>Dryococelus</taxon>
    </lineage>
</organism>
<evidence type="ECO:0000313" key="1">
    <source>
        <dbReference type="EMBL" id="KAJ8883447.1"/>
    </source>
</evidence>
<dbReference type="Proteomes" id="UP001159363">
    <property type="component" value="Chromosome 4"/>
</dbReference>
<sequence>MELKVRSKYKLTIRDWLQKEQDYLHPAPQNEITLIKELSNAAIWFIPWSVMVQEIFLKMSNSVSVSVGAMTIYITMKVLLSITREKQPLASYVLSGVSCWYLIIKERGDAIVLGSENSYGMGKCIYPNS</sequence>
<comment type="caution">
    <text evidence="1">The sequence shown here is derived from an EMBL/GenBank/DDBJ whole genome shotgun (WGS) entry which is preliminary data.</text>
</comment>
<gene>
    <name evidence="1" type="ORF">PR048_015290</name>
</gene>
<reference evidence="1 2" key="1">
    <citation type="submission" date="2023-02" db="EMBL/GenBank/DDBJ databases">
        <title>LHISI_Scaffold_Assembly.</title>
        <authorList>
            <person name="Stuart O.P."/>
            <person name="Cleave R."/>
            <person name="Magrath M.J.L."/>
            <person name="Mikheyev A.S."/>
        </authorList>
    </citation>
    <scope>NUCLEOTIDE SEQUENCE [LARGE SCALE GENOMIC DNA]</scope>
    <source>
        <strain evidence="1">Daus_M_001</strain>
        <tissue evidence="1">Leg muscle</tissue>
    </source>
</reference>
<protein>
    <submittedName>
        <fullName evidence="1">Uncharacterized protein</fullName>
    </submittedName>
</protein>
<evidence type="ECO:0000313" key="2">
    <source>
        <dbReference type="Proteomes" id="UP001159363"/>
    </source>
</evidence>